<dbReference type="GO" id="GO:0004035">
    <property type="term" value="F:alkaline phosphatase activity"/>
    <property type="evidence" value="ECO:0007669"/>
    <property type="project" value="TreeGrafter"/>
</dbReference>
<dbReference type="InterPro" id="IPR023214">
    <property type="entry name" value="HAD_sf"/>
</dbReference>
<dbReference type="SUPFAM" id="SSF56784">
    <property type="entry name" value="HAD-like"/>
    <property type="match status" value="1"/>
</dbReference>
<dbReference type="Proteomes" id="UP000298390">
    <property type="component" value="Unassembled WGS sequence"/>
</dbReference>
<proteinExistence type="predicted"/>
<feature type="non-terminal residue" evidence="1">
    <location>
        <position position="128"/>
    </location>
</feature>
<dbReference type="InterPro" id="IPR036412">
    <property type="entry name" value="HAD-like_sf"/>
</dbReference>
<protein>
    <recommendedName>
        <fullName evidence="3">4-nitrophenylphosphatase</fullName>
    </recommendedName>
</protein>
<dbReference type="PANTHER" id="PTHR19288:SF46">
    <property type="entry name" value="HALOACID DEHALOGENASE-LIKE HYDROLASE DOMAIN-CONTAINING PROTEIN 2"/>
    <property type="match status" value="1"/>
</dbReference>
<dbReference type="InterPro" id="IPR006357">
    <property type="entry name" value="HAD-SF_hydro_IIA"/>
</dbReference>
<comment type="caution">
    <text evidence="1">The sequence shown here is derived from an EMBL/GenBank/DDBJ whole genome shotgun (WGS) entry which is preliminary data.</text>
</comment>
<reference evidence="1 2" key="1">
    <citation type="submission" date="2019-01" db="EMBL/GenBank/DDBJ databases">
        <title>Genome sequencing of the rare red list fungi Fomitopsis rosea.</title>
        <authorList>
            <person name="Buettner E."/>
            <person name="Kellner H."/>
        </authorList>
    </citation>
    <scope>NUCLEOTIDE SEQUENCE [LARGE SCALE GENOMIC DNA]</scope>
    <source>
        <strain evidence="1 2">DSM 105464</strain>
    </source>
</reference>
<dbReference type="GO" id="GO:0008967">
    <property type="term" value="F:phosphoglycolate phosphatase activity"/>
    <property type="evidence" value="ECO:0007669"/>
    <property type="project" value="TreeGrafter"/>
</dbReference>
<evidence type="ECO:0008006" key="3">
    <source>
        <dbReference type="Google" id="ProtNLM"/>
    </source>
</evidence>
<organism evidence="1 2">
    <name type="scientific">Rhodofomes roseus</name>
    <dbReference type="NCBI Taxonomy" id="34475"/>
    <lineage>
        <taxon>Eukaryota</taxon>
        <taxon>Fungi</taxon>
        <taxon>Dikarya</taxon>
        <taxon>Basidiomycota</taxon>
        <taxon>Agaricomycotina</taxon>
        <taxon>Agaricomycetes</taxon>
        <taxon>Polyporales</taxon>
        <taxon>Rhodofomes</taxon>
    </lineage>
</organism>
<evidence type="ECO:0000313" key="1">
    <source>
        <dbReference type="EMBL" id="TFY57784.1"/>
    </source>
</evidence>
<dbReference type="PANTHER" id="PTHR19288">
    <property type="entry name" value="4-NITROPHENYLPHOSPHATASE-RELATED"/>
    <property type="match status" value="1"/>
</dbReference>
<dbReference type="AlphaFoldDB" id="A0A4Y9Y5L3"/>
<gene>
    <name evidence="1" type="ORF">EVJ58_g6808</name>
</gene>
<dbReference type="STRING" id="34475.A0A4Y9Y5L3"/>
<sequence>MARLSSAQDYKSLLDKYDTWLFDCDGVLWQGDRLVDGVPEALNLLRTHKKRILFVTNNATKSRKSYKKKFDQLGLEAQVDEVFGSAYASAVYLSTVMKMPKHKKVYVVGMKGLEEELEEEGIQHLGGT</sequence>
<evidence type="ECO:0000313" key="2">
    <source>
        <dbReference type="Proteomes" id="UP000298390"/>
    </source>
</evidence>
<dbReference type="Gene3D" id="3.40.50.1000">
    <property type="entry name" value="HAD superfamily/HAD-like"/>
    <property type="match status" value="1"/>
</dbReference>
<dbReference type="EMBL" id="SEKV01000403">
    <property type="protein sequence ID" value="TFY57784.1"/>
    <property type="molecule type" value="Genomic_DNA"/>
</dbReference>
<dbReference type="GO" id="GO:0005737">
    <property type="term" value="C:cytoplasm"/>
    <property type="evidence" value="ECO:0007669"/>
    <property type="project" value="TreeGrafter"/>
</dbReference>
<name>A0A4Y9Y5L3_9APHY</name>
<dbReference type="Pfam" id="PF13344">
    <property type="entry name" value="Hydrolase_6"/>
    <property type="match status" value="1"/>
</dbReference>
<accession>A0A4Y9Y5L3</accession>